<evidence type="ECO:0000256" key="1">
    <source>
        <dbReference type="SAM" id="MobiDB-lite"/>
    </source>
</evidence>
<evidence type="ECO:0000313" key="2">
    <source>
        <dbReference type="EMBL" id="PIL26211.1"/>
    </source>
</evidence>
<feature type="region of interest" description="Disordered" evidence="1">
    <location>
        <begin position="1"/>
        <end position="30"/>
    </location>
</feature>
<gene>
    <name evidence="2" type="ORF">GSI_11966</name>
</gene>
<evidence type="ECO:0000313" key="3">
    <source>
        <dbReference type="Proteomes" id="UP000230002"/>
    </source>
</evidence>
<dbReference type="AlphaFoldDB" id="A0A2G8RXH2"/>
<name>A0A2G8RXH2_9APHY</name>
<comment type="caution">
    <text evidence="2">The sequence shown here is derived from an EMBL/GenBank/DDBJ whole genome shotgun (WGS) entry which is preliminary data.</text>
</comment>
<sequence>MSLAALNLQTEPTSPPSDRSESPQDTAEPESREWIKLTDVCLAFLQGAPQVASWMPVSLVILSVPDLAATTPRSTWYLMLVPQDPANQQTHTIDLSIRLWRVYSEELQKAHAIFVASVL</sequence>
<dbReference type="Proteomes" id="UP000230002">
    <property type="component" value="Unassembled WGS sequence"/>
</dbReference>
<reference evidence="2 3" key="1">
    <citation type="journal article" date="2015" name="Sci. Rep.">
        <title>Chromosome-level genome map provides insights into diverse defense mechanisms in the medicinal fungus Ganoderma sinense.</title>
        <authorList>
            <person name="Zhu Y."/>
            <person name="Xu J."/>
            <person name="Sun C."/>
            <person name="Zhou S."/>
            <person name="Xu H."/>
            <person name="Nelson D.R."/>
            <person name="Qian J."/>
            <person name="Song J."/>
            <person name="Luo H."/>
            <person name="Xiang L."/>
            <person name="Li Y."/>
            <person name="Xu Z."/>
            <person name="Ji A."/>
            <person name="Wang L."/>
            <person name="Lu S."/>
            <person name="Hayward A."/>
            <person name="Sun W."/>
            <person name="Li X."/>
            <person name="Schwartz D.C."/>
            <person name="Wang Y."/>
            <person name="Chen S."/>
        </authorList>
    </citation>
    <scope>NUCLEOTIDE SEQUENCE [LARGE SCALE GENOMIC DNA]</scope>
    <source>
        <strain evidence="2 3">ZZ0214-1</strain>
    </source>
</reference>
<dbReference type="EMBL" id="AYKW01000045">
    <property type="protein sequence ID" value="PIL26211.1"/>
    <property type="molecule type" value="Genomic_DNA"/>
</dbReference>
<keyword evidence="3" id="KW-1185">Reference proteome</keyword>
<proteinExistence type="predicted"/>
<protein>
    <submittedName>
        <fullName evidence="2">Uncharacterized protein</fullName>
    </submittedName>
</protein>
<accession>A0A2G8RXH2</accession>
<organism evidence="2 3">
    <name type="scientific">Ganoderma sinense ZZ0214-1</name>
    <dbReference type="NCBI Taxonomy" id="1077348"/>
    <lineage>
        <taxon>Eukaryota</taxon>
        <taxon>Fungi</taxon>
        <taxon>Dikarya</taxon>
        <taxon>Basidiomycota</taxon>
        <taxon>Agaricomycotina</taxon>
        <taxon>Agaricomycetes</taxon>
        <taxon>Polyporales</taxon>
        <taxon>Polyporaceae</taxon>
        <taxon>Ganoderma</taxon>
    </lineage>
</organism>